<evidence type="ECO:0000313" key="4">
    <source>
        <dbReference type="EMBL" id="KAF2397807.1"/>
    </source>
</evidence>
<organism evidence="4 5">
    <name type="scientific">Trichodelitschia bisporula</name>
    <dbReference type="NCBI Taxonomy" id="703511"/>
    <lineage>
        <taxon>Eukaryota</taxon>
        <taxon>Fungi</taxon>
        <taxon>Dikarya</taxon>
        <taxon>Ascomycota</taxon>
        <taxon>Pezizomycotina</taxon>
        <taxon>Dothideomycetes</taxon>
        <taxon>Dothideomycetes incertae sedis</taxon>
        <taxon>Phaeotrichales</taxon>
        <taxon>Phaeotrichaceae</taxon>
        <taxon>Trichodelitschia</taxon>
    </lineage>
</organism>
<feature type="transmembrane region" description="Helical" evidence="2">
    <location>
        <begin position="120"/>
        <end position="146"/>
    </location>
</feature>
<name>A0A6G1HPN0_9PEZI</name>
<keyword evidence="2" id="KW-0472">Membrane</keyword>
<protein>
    <recommendedName>
        <fullName evidence="3">SMODS and SLOG-associating 2TM effector domain-containing protein</fullName>
    </recommendedName>
</protein>
<dbReference type="OrthoDB" id="4472872at2759"/>
<keyword evidence="2" id="KW-0812">Transmembrane</keyword>
<dbReference type="PANTHER" id="PTHR38793">
    <property type="entry name" value="SLATT_FUNGAL DOMAIN-CONTAINING PROTEIN-RELATED"/>
    <property type="match status" value="1"/>
</dbReference>
<feature type="domain" description="SMODS and SLOG-associating 2TM effector" evidence="3">
    <location>
        <begin position="108"/>
        <end position="225"/>
    </location>
</feature>
<feature type="region of interest" description="Disordered" evidence="1">
    <location>
        <begin position="1"/>
        <end position="36"/>
    </location>
</feature>
<evidence type="ECO:0000259" key="3">
    <source>
        <dbReference type="Pfam" id="PF18142"/>
    </source>
</evidence>
<evidence type="ECO:0000256" key="1">
    <source>
        <dbReference type="SAM" id="MobiDB-lite"/>
    </source>
</evidence>
<gene>
    <name evidence="4" type="ORF">EJ06DRAFT_532802</name>
</gene>
<accession>A0A6G1HPN0</accession>
<evidence type="ECO:0000313" key="5">
    <source>
        <dbReference type="Proteomes" id="UP000799640"/>
    </source>
</evidence>
<sequence length="255" mass="28199">MSGTDVKDPELGRDIPTSGTDVKVHGPATPNPSSGMEHAIKLPTAPLTIQQFRMLLGIPSTNPHPTSTDPALAGEPDPGLIPRISSLPRWLSRKPEDPEAPTSIYYALVREERATWHRFYLYDWIVYGSLIAQLVISALLIVFGALKGGWHISIEVLGAVNGVITGILSLIRGQGLPNRLLQYADGLRRVREDIEFLDREIRGGRKVTWKEVEDMRMNYETVRADTQRNDPDVWSSTLPAQVGSMGNMNGKNPGR</sequence>
<keyword evidence="2" id="KW-1133">Transmembrane helix</keyword>
<dbReference type="InterPro" id="IPR041622">
    <property type="entry name" value="SLATT_fungi"/>
</dbReference>
<dbReference type="AlphaFoldDB" id="A0A6G1HPN0"/>
<dbReference type="EMBL" id="ML996702">
    <property type="protein sequence ID" value="KAF2397807.1"/>
    <property type="molecule type" value="Genomic_DNA"/>
</dbReference>
<dbReference type="Pfam" id="PF18142">
    <property type="entry name" value="SLATT_fungal"/>
    <property type="match status" value="1"/>
</dbReference>
<dbReference type="Proteomes" id="UP000799640">
    <property type="component" value="Unassembled WGS sequence"/>
</dbReference>
<feature type="transmembrane region" description="Helical" evidence="2">
    <location>
        <begin position="152"/>
        <end position="171"/>
    </location>
</feature>
<evidence type="ECO:0000256" key="2">
    <source>
        <dbReference type="SAM" id="Phobius"/>
    </source>
</evidence>
<feature type="compositionally biased region" description="Basic and acidic residues" evidence="1">
    <location>
        <begin position="1"/>
        <end position="13"/>
    </location>
</feature>
<reference evidence="4" key="1">
    <citation type="journal article" date="2020" name="Stud. Mycol.">
        <title>101 Dothideomycetes genomes: a test case for predicting lifestyles and emergence of pathogens.</title>
        <authorList>
            <person name="Haridas S."/>
            <person name="Albert R."/>
            <person name="Binder M."/>
            <person name="Bloem J."/>
            <person name="Labutti K."/>
            <person name="Salamov A."/>
            <person name="Andreopoulos B."/>
            <person name="Baker S."/>
            <person name="Barry K."/>
            <person name="Bills G."/>
            <person name="Bluhm B."/>
            <person name="Cannon C."/>
            <person name="Castanera R."/>
            <person name="Culley D."/>
            <person name="Daum C."/>
            <person name="Ezra D."/>
            <person name="Gonzalez J."/>
            <person name="Henrissat B."/>
            <person name="Kuo A."/>
            <person name="Liang C."/>
            <person name="Lipzen A."/>
            <person name="Lutzoni F."/>
            <person name="Magnuson J."/>
            <person name="Mondo S."/>
            <person name="Nolan M."/>
            <person name="Ohm R."/>
            <person name="Pangilinan J."/>
            <person name="Park H.-J."/>
            <person name="Ramirez L."/>
            <person name="Alfaro M."/>
            <person name="Sun H."/>
            <person name="Tritt A."/>
            <person name="Yoshinaga Y."/>
            <person name="Zwiers L.-H."/>
            <person name="Turgeon B."/>
            <person name="Goodwin S."/>
            <person name="Spatafora J."/>
            <person name="Crous P."/>
            <person name="Grigoriev I."/>
        </authorList>
    </citation>
    <scope>NUCLEOTIDE SEQUENCE</scope>
    <source>
        <strain evidence="4">CBS 262.69</strain>
    </source>
</reference>
<keyword evidence="5" id="KW-1185">Reference proteome</keyword>
<dbReference type="NCBIfam" id="NF033635">
    <property type="entry name" value="SLATT_fungal"/>
    <property type="match status" value="1"/>
</dbReference>
<dbReference type="PANTHER" id="PTHR38793:SF3">
    <property type="entry name" value="SMODS AND SLOG-ASSOCIATING 2TM EFFECTOR DOMAIN-CONTAINING PROTEIN"/>
    <property type="match status" value="1"/>
</dbReference>
<proteinExistence type="predicted"/>